<feature type="compositionally biased region" description="Low complexity" evidence="1">
    <location>
        <begin position="81"/>
        <end position="96"/>
    </location>
</feature>
<feature type="region of interest" description="Disordered" evidence="1">
    <location>
        <begin position="54"/>
        <end position="96"/>
    </location>
</feature>
<dbReference type="InParanoid" id="K0KT54"/>
<protein>
    <submittedName>
        <fullName evidence="2">Uncharacterized protein</fullName>
    </submittedName>
</protein>
<name>K0KT54_WICCF</name>
<dbReference type="EMBL" id="CAIF01000130">
    <property type="protein sequence ID" value="CCH44493.1"/>
    <property type="molecule type" value="Genomic_DNA"/>
</dbReference>
<comment type="caution">
    <text evidence="2">The sequence shown here is derived from an EMBL/GenBank/DDBJ whole genome shotgun (WGS) entry which is preliminary data.</text>
</comment>
<gene>
    <name evidence="2" type="ORF">BN7_4057</name>
</gene>
<sequence length="96" mass="11030">MGITIEQLLKLNDEDEFIAEKARQYKELAREEHKAKNLTSTVIVQNYEQSNQDLWPTLGGAAASNEDAPKPSKPTWCRPTQSKQQQEQQQQEESKE</sequence>
<evidence type="ECO:0000256" key="1">
    <source>
        <dbReference type="SAM" id="MobiDB-lite"/>
    </source>
</evidence>
<evidence type="ECO:0000313" key="3">
    <source>
        <dbReference type="Proteomes" id="UP000009328"/>
    </source>
</evidence>
<dbReference type="HOGENOM" id="CLU_2361351_0_0_1"/>
<reference evidence="2 3" key="1">
    <citation type="journal article" date="2012" name="Eukaryot. Cell">
        <title>Draft genome sequence of Wickerhamomyces ciferrii NRRL Y-1031 F-60-10.</title>
        <authorList>
            <person name="Schneider J."/>
            <person name="Andrea H."/>
            <person name="Blom J."/>
            <person name="Jaenicke S."/>
            <person name="Ruckert C."/>
            <person name="Schorsch C."/>
            <person name="Szczepanowski R."/>
            <person name="Farwick M."/>
            <person name="Goesmann A."/>
            <person name="Puhler A."/>
            <person name="Schaffer S."/>
            <person name="Tauch A."/>
            <person name="Kohler T."/>
            <person name="Brinkrolf K."/>
        </authorList>
    </citation>
    <scope>NUCLEOTIDE SEQUENCE [LARGE SCALE GENOMIC DNA]</scope>
    <source>
        <strain evidence="3">ATCC 14091 / BCRC 22168 / CBS 111 / JCM 3599 / NBRC 0793 / NRRL Y-1031 F-60-10</strain>
    </source>
</reference>
<keyword evidence="3" id="KW-1185">Reference proteome</keyword>
<dbReference type="AlphaFoldDB" id="K0KT54"/>
<evidence type="ECO:0000313" key="2">
    <source>
        <dbReference type="EMBL" id="CCH44493.1"/>
    </source>
</evidence>
<organism evidence="2 3">
    <name type="scientific">Wickerhamomyces ciferrii (strain ATCC 14091 / BCRC 22168 / CBS 111 / JCM 3599 / NBRC 0793 / NRRL Y-1031 F-60-10)</name>
    <name type="common">Yeast</name>
    <name type="synonym">Pichia ciferrii</name>
    <dbReference type="NCBI Taxonomy" id="1206466"/>
    <lineage>
        <taxon>Eukaryota</taxon>
        <taxon>Fungi</taxon>
        <taxon>Dikarya</taxon>
        <taxon>Ascomycota</taxon>
        <taxon>Saccharomycotina</taxon>
        <taxon>Saccharomycetes</taxon>
        <taxon>Phaffomycetales</taxon>
        <taxon>Wickerhamomycetaceae</taxon>
        <taxon>Wickerhamomyces</taxon>
    </lineage>
</organism>
<dbReference type="Proteomes" id="UP000009328">
    <property type="component" value="Unassembled WGS sequence"/>
</dbReference>
<proteinExistence type="predicted"/>
<accession>K0KT54</accession>